<keyword evidence="5" id="KW-0574">Periplasm</keyword>
<dbReference type="PANTHER" id="PTHR30006:SF3">
    <property type="entry name" value="THIAMINE-BINDING PERIPLASMIC PROTEIN"/>
    <property type="match status" value="1"/>
</dbReference>
<evidence type="ECO:0000256" key="4">
    <source>
        <dbReference type="ARBA" id="ARBA00022729"/>
    </source>
</evidence>
<dbReference type="RefSeq" id="WP_307689187.1">
    <property type="nucleotide sequence ID" value="NZ_JAUSRO010000004.1"/>
</dbReference>
<keyword evidence="4 6" id="KW-0732">Signal</keyword>
<comment type="subcellular location">
    <subcellularLocation>
        <location evidence="1">Periplasm</location>
    </subcellularLocation>
</comment>
<evidence type="ECO:0000256" key="2">
    <source>
        <dbReference type="ARBA" id="ARBA00008520"/>
    </source>
</evidence>
<name>A0ABT9S4U0_9BURK</name>
<dbReference type="Pfam" id="PF13416">
    <property type="entry name" value="SBP_bac_8"/>
    <property type="match status" value="1"/>
</dbReference>
<evidence type="ECO:0000256" key="3">
    <source>
        <dbReference type="ARBA" id="ARBA00022448"/>
    </source>
</evidence>
<dbReference type="CDD" id="cd13589">
    <property type="entry name" value="PBP2_polyamine_RpCGA009"/>
    <property type="match status" value="1"/>
</dbReference>
<evidence type="ECO:0000313" key="8">
    <source>
        <dbReference type="Proteomes" id="UP001226867"/>
    </source>
</evidence>
<feature type="chain" id="PRO_5045762728" evidence="6">
    <location>
        <begin position="36"/>
        <end position="369"/>
    </location>
</feature>
<proteinExistence type="inferred from homology"/>
<evidence type="ECO:0000313" key="7">
    <source>
        <dbReference type="EMBL" id="MDP9899369.1"/>
    </source>
</evidence>
<protein>
    <submittedName>
        <fullName evidence="7">Spermidine/putrescine transport system substrate-binding protein</fullName>
    </submittedName>
</protein>
<reference evidence="7 8" key="1">
    <citation type="submission" date="2023-07" db="EMBL/GenBank/DDBJ databases">
        <title>Sorghum-associated microbial communities from plants grown in Nebraska, USA.</title>
        <authorList>
            <person name="Schachtman D."/>
        </authorList>
    </citation>
    <scope>NUCLEOTIDE SEQUENCE [LARGE SCALE GENOMIC DNA]</scope>
    <source>
        <strain evidence="7 8">DS1607</strain>
    </source>
</reference>
<organism evidence="7 8">
    <name type="scientific">Variovorax ginsengisoli</name>
    <dbReference type="NCBI Taxonomy" id="363844"/>
    <lineage>
        <taxon>Bacteria</taxon>
        <taxon>Pseudomonadati</taxon>
        <taxon>Pseudomonadota</taxon>
        <taxon>Betaproteobacteria</taxon>
        <taxon>Burkholderiales</taxon>
        <taxon>Comamonadaceae</taxon>
        <taxon>Variovorax</taxon>
    </lineage>
</organism>
<dbReference type="Gene3D" id="3.40.190.10">
    <property type="entry name" value="Periplasmic binding protein-like II"/>
    <property type="match status" value="2"/>
</dbReference>
<dbReference type="PANTHER" id="PTHR30006">
    <property type="entry name" value="THIAMINE-BINDING PERIPLASMIC PROTEIN-RELATED"/>
    <property type="match status" value="1"/>
</dbReference>
<keyword evidence="8" id="KW-1185">Reference proteome</keyword>
<dbReference type="EMBL" id="JAUSRO010000004">
    <property type="protein sequence ID" value="MDP9899369.1"/>
    <property type="molecule type" value="Genomic_DNA"/>
</dbReference>
<keyword evidence="3" id="KW-0813">Transport</keyword>
<accession>A0ABT9S4U0</accession>
<dbReference type="SUPFAM" id="SSF53850">
    <property type="entry name" value="Periplasmic binding protein-like II"/>
    <property type="match status" value="1"/>
</dbReference>
<comment type="similarity">
    <text evidence="2">Belongs to the bacterial solute-binding protein 1 family.</text>
</comment>
<evidence type="ECO:0000256" key="6">
    <source>
        <dbReference type="SAM" id="SignalP"/>
    </source>
</evidence>
<evidence type="ECO:0000256" key="1">
    <source>
        <dbReference type="ARBA" id="ARBA00004418"/>
    </source>
</evidence>
<dbReference type="Proteomes" id="UP001226867">
    <property type="component" value="Unassembled WGS sequence"/>
</dbReference>
<comment type="caution">
    <text evidence="7">The sequence shown here is derived from an EMBL/GenBank/DDBJ whole genome shotgun (WGS) entry which is preliminary data.</text>
</comment>
<sequence length="369" mass="41367">MKKNRAAASRRRPMKTLLSIALALGSLCGAGSVWSQPKEVVIQDPGGTYGEALRRLVYDPFTKETGIQVLTVQEARGGPRIKAQVEARRTEWDLGFIFDQEVRLLDPYLAEIDYARLSPEAQKTVASLPKEAVRPKGVALQVIGVALVYNKDAFPSKRYPRTWADFWNVKDFPGKRCLPQWSRFVFESALLADGVAPDKLYPVDFDRALRKIAQIKPHVVKWWLTNSQAPQLLLDGEASACLSYSGPVARLKKEDANAPLELTWDQAFTYYDFFSIPKNAPHPEAVLQLLSYRLDAQRAARVAEATSVALPSSRVYAAADPKLRDYWTNSPEVEKKAIKWNADFWGAKAADGTTNEEFAQQKLNQLLAR</sequence>
<gene>
    <name evidence="7" type="ORF">J2W36_001614</name>
</gene>
<feature type="signal peptide" evidence="6">
    <location>
        <begin position="1"/>
        <end position="35"/>
    </location>
</feature>
<evidence type="ECO:0000256" key="5">
    <source>
        <dbReference type="ARBA" id="ARBA00022764"/>
    </source>
</evidence>
<dbReference type="InterPro" id="IPR006059">
    <property type="entry name" value="SBP"/>
</dbReference>